<dbReference type="InterPro" id="IPR036047">
    <property type="entry name" value="F-box-like_dom_sf"/>
</dbReference>
<protein>
    <recommendedName>
        <fullName evidence="2">DUF7595 domain-containing protein</fullName>
    </recommendedName>
</protein>
<dbReference type="InterPro" id="IPR056016">
    <property type="entry name" value="DUF7595"/>
</dbReference>
<comment type="caution">
    <text evidence="3">The sequence shown here is derived from an EMBL/GenBank/DDBJ whole genome shotgun (WGS) entry which is preliminary data.</text>
</comment>
<feature type="domain" description="DUF7595" evidence="2">
    <location>
        <begin position="100"/>
        <end position="385"/>
    </location>
</feature>
<evidence type="ECO:0000313" key="4">
    <source>
        <dbReference type="Proteomes" id="UP000324897"/>
    </source>
</evidence>
<dbReference type="OrthoDB" id="689061at2759"/>
<gene>
    <name evidence="3" type="ORF">EJB05_04226</name>
</gene>
<dbReference type="Proteomes" id="UP000324897">
    <property type="component" value="Chromosome 5"/>
</dbReference>
<sequence>MASKRQHPYTSVAVSRKRQRRPCPSSDRTTTVRSPLPSIPFDILIDIFKRSDTATVVRCAATAKPIRHAILDPDFLRELRALRAEANGGSNGFDPALLVGVTFAFSSETCRYKHRAAPPIVSRSSSLRFDAGILRTFQPVASRGGLVVLRRRFDRSEPLRLLVADQEMRTQIFSSEHGEWGAVVKAHVNPPRLSLPLARYASHPVVLGRITVYWLCSYSSIVALDVGAAQATVIGVPLSCFSRMSETQRQEGPDDGLLLVASADGKLGMLVAEYLLICMWTMSAAVEETGSSSTAAATRWTRQVVIQRHAIDRQGPGWPVRFLGFGERSGTVILQLHEVGLIEINLGSKETRVIGREFRYIGGVSPFQMCLHETDLSTLFHSMEHI</sequence>
<reference evidence="3 4" key="1">
    <citation type="journal article" date="2019" name="Sci. Rep.">
        <title>A high-quality genome of Eragrostis curvula grass provides insights into Poaceae evolution and supports new strategies to enhance forage quality.</title>
        <authorList>
            <person name="Carballo J."/>
            <person name="Santos B.A.C.M."/>
            <person name="Zappacosta D."/>
            <person name="Garbus I."/>
            <person name="Selva J.P."/>
            <person name="Gallo C.A."/>
            <person name="Diaz A."/>
            <person name="Albertini E."/>
            <person name="Caccamo M."/>
            <person name="Echenique V."/>
        </authorList>
    </citation>
    <scope>NUCLEOTIDE SEQUENCE [LARGE SCALE GENOMIC DNA]</scope>
    <source>
        <strain evidence="4">cv. Victoria</strain>
        <tissue evidence="3">Leaf</tissue>
    </source>
</reference>
<evidence type="ECO:0000259" key="2">
    <source>
        <dbReference type="Pfam" id="PF24523"/>
    </source>
</evidence>
<feature type="non-terminal residue" evidence="3">
    <location>
        <position position="1"/>
    </location>
</feature>
<dbReference type="PANTHER" id="PTHR35828:SF3">
    <property type="entry name" value="OS03G0775900 PROTEIN"/>
    <property type="match status" value="1"/>
</dbReference>
<name>A0A5J9WBK1_9POAL</name>
<organism evidence="3 4">
    <name type="scientific">Eragrostis curvula</name>
    <name type="common">weeping love grass</name>
    <dbReference type="NCBI Taxonomy" id="38414"/>
    <lineage>
        <taxon>Eukaryota</taxon>
        <taxon>Viridiplantae</taxon>
        <taxon>Streptophyta</taxon>
        <taxon>Embryophyta</taxon>
        <taxon>Tracheophyta</taxon>
        <taxon>Spermatophyta</taxon>
        <taxon>Magnoliopsida</taxon>
        <taxon>Liliopsida</taxon>
        <taxon>Poales</taxon>
        <taxon>Poaceae</taxon>
        <taxon>PACMAD clade</taxon>
        <taxon>Chloridoideae</taxon>
        <taxon>Eragrostideae</taxon>
        <taxon>Eragrostidinae</taxon>
        <taxon>Eragrostis</taxon>
    </lineage>
</organism>
<dbReference type="AlphaFoldDB" id="A0A5J9WBK1"/>
<dbReference type="EMBL" id="RWGY01000004">
    <property type="protein sequence ID" value="TVU44770.1"/>
    <property type="molecule type" value="Genomic_DNA"/>
</dbReference>
<feature type="region of interest" description="Disordered" evidence="1">
    <location>
        <begin position="1"/>
        <end position="34"/>
    </location>
</feature>
<keyword evidence="4" id="KW-1185">Reference proteome</keyword>
<dbReference type="SUPFAM" id="SSF81383">
    <property type="entry name" value="F-box domain"/>
    <property type="match status" value="1"/>
</dbReference>
<accession>A0A5J9WBK1</accession>
<evidence type="ECO:0000256" key="1">
    <source>
        <dbReference type="SAM" id="MobiDB-lite"/>
    </source>
</evidence>
<dbReference type="Gramene" id="TVU44770">
    <property type="protein sequence ID" value="TVU44770"/>
    <property type="gene ID" value="EJB05_04226"/>
</dbReference>
<evidence type="ECO:0000313" key="3">
    <source>
        <dbReference type="EMBL" id="TVU44770.1"/>
    </source>
</evidence>
<dbReference type="PANTHER" id="PTHR35828">
    <property type="entry name" value="OS08G0203800 PROTEIN-RELATED"/>
    <property type="match status" value="1"/>
</dbReference>
<proteinExistence type="predicted"/>
<dbReference type="Pfam" id="PF24523">
    <property type="entry name" value="DUF7595"/>
    <property type="match status" value="1"/>
</dbReference>